<proteinExistence type="predicted"/>
<evidence type="ECO:0000313" key="1">
    <source>
        <dbReference type="EMBL" id="KAJ4725113.1"/>
    </source>
</evidence>
<sequence>MAGCCNNNNNNIIFREIFLLFLGLSMSFSSFSQAQMVPAIFAFGDSLIDVGNNNYLPVSIVKANFPHNGVDFSTKKPTGRFSNGKNAADFLSEKVGLPTSPPYLSLKSNKNNASFLTGVSFASGGAGIFNGSDQALHQSLPLTKQVSSYVTIHGDLVQQLGSSAEQYFSKSLFAIVIGSNDIFGYFGSSDLRKKSTPQQYVDLMATTLKGQLKILYAHGARKFVFAGLGLIGCAPSQRVKNQTEECNEEVNYWSAKYNEALKSALQELKSELKGMAYSYFETYTVMQDIIQNPAARGFTEVKSACCGLGKLKAKIPCVPVSTYCPNRSNHVFWDLYHPTEAIARIFVDTILDGPSQYTFPINVRHLVAA</sequence>
<reference evidence="1 2" key="1">
    <citation type="journal article" date="2023" name="Science">
        <title>Complex scaffold remodeling in plant triterpene biosynthesis.</title>
        <authorList>
            <person name="De La Pena R."/>
            <person name="Hodgson H."/>
            <person name="Liu J.C."/>
            <person name="Stephenson M.J."/>
            <person name="Martin A.C."/>
            <person name="Owen C."/>
            <person name="Harkess A."/>
            <person name="Leebens-Mack J."/>
            <person name="Jimenez L.E."/>
            <person name="Osbourn A."/>
            <person name="Sattely E.S."/>
        </authorList>
    </citation>
    <scope>NUCLEOTIDE SEQUENCE [LARGE SCALE GENOMIC DNA]</scope>
    <source>
        <strain evidence="2">cv. JPN11</strain>
        <tissue evidence="1">Leaf</tissue>
    </source>
</reference>
<keyword evidence="2" id="KW-1185">Reference proteome</keyword>
<accession>A0ACC1YPN4</accession>
<evidence type="ECO:0000313" key="2">
    <source>
        <dbReference type="Proteomes" id="UP001164539"/>
    </source>
</evidence>
<comment type="caution">
    <text evidence="1">The sequence shown here is derived from an EMBL/GenBank/DDBJ whole genome shotgun (WGS) entry which is preliminary data.</text>
</comment>
<organism evidence="1 2">
    <name type="scientific">Melia azedarach</name>
    <name type="common">Chinaberry tree</name>
    <dbReference type="NCBI Taxonomy" id="155640"/>
    <lineage>
        <taxon>Eukaryota</taxon>
        <taxon>Viridiplantae</taxon>
        <taxon>Streptophyta</taxon>
        <taxon>Embryophyta</taxon>
        <taxon>Tracheophyta</taxon>
        <taxon>Spermatophyta</taxon>
        <taxon>Magnoliopsida</taxon>
        <taxon>eudicotyledons</taxon>
        <taxon>Gunneridae</taxon>
        <taxon>Pentapetalae</taxon>
        <taxon>rosids</taxon>
        <taxon>malvids</taxon>
        <taxon>Sapindales</taxon>
        <taxon>Meliaceae</taxon>
        <taxon>Melia</taxon>
    </lineage>
</organism>
<dbReference type="EMBL" id="CM051395">
    <property type="protein sequence ID" value="KAJ4725113.1"/>
    <property type="molecule type" value="Genomic_DNA"/>
</dbReference>
<gene>
    <name evidence="1" type="ORF">OWV82_004028</name>
</gene>
<name>A0ACC1YPN4_MELAZ</name>
<dbReference type="Proteomes" id="UP001164539">
    <property type="component" value="Chromosome 2"/>
</dbReference>
<protein>
    <submittedName>
        <fullName evidence="1">GDSL esterase/lipase</fullName>
    </submittedName>
</protein>